<name>A0AAU7DMA4_9BACT</name>
<evidence type="ECO:0008006" key="3">
    <source>
        <dbReference type="Google" id="ProtNLM"/>
    </source>
</evidence>
<dbReference type="RefSeq" id="WP_348264240.1">
    <property type="nucleotide sequence ID" value="NZ_CP121196.1"/>
</dbReference>
<proteinExistence type="predicted"/>
<evidence type="ECO:0000256" key="1">
    <source>
        <dbReference type="SAM" id="SignalP"/>
    </source>
</evidence>
<dbReference type="EMBL" id="CP121196">
    <property type="protein sequence ID" value="XBH19024.1"/>
    <property type="molecule type" value="Genomic_DNA"/>
</dbReference>
<gene>
    <name evidence="2" type="ORF">P8935_06830</name>
</gene>
<sequence length="345" mass="37797">MGRRMAIALAALTLTATAVCAQTKQDKSDNRTSLKPDAAGLKHNHRLILKDGSYQIVREYKVAGDRVKYMSLERGGDWEELPYDMVDWDATNKWEKTHSGPYESSEAASPAMKEAAEIDKEEAAERNEMMARMPEVAKGLELPDQDGVFALDTYQGTPELVEMPASDLSLNQKNRKGLATLNPMAAQKATVELTGAHAKVHLHVNDPAIYLSLEGQDNVEQVLSHALTVPTNGAKEVAHRKHGAHSPTSGFAIVKVDERREVRIIGAIHVSPTGKITQDEDVIPTKAEVMPGKHWLKLTPETTLAIGEYALVEILSPSDISQSVWDFRVDPRTGDNPASLGPILK</sequence>
<organism evidence="2">
    <name type="scientific">Telmatobacter sp. DSM 110680</name>
    <dbReference type="NCBI Taxonomy" id="3036704"/>
    <lineage>
        <taxon>Bacteria</taxon>
        <taxon>Pseudomonadati</taxon>
        <taxon>Acidobacteriota</taxon>
        <taxon>Terriglobia</taxon>
        <taxon>Terriglobales</taxon>
        <taxon>Acidobacteriaceae</taxon>
        <taxon>Telmatobacter</taxon>
    </lineage>
</organism>
<dbReference type="AlphaFoldDB" id="A0AAU7DMA4"/>
<feature type="chain" id="PRO_5043403129" description="DUF4198 domain-containing protein" evidence="1">
    <location>
        <begin position="22"/>
        <end position="345"/>
    </location>
</feature>
<evidence type="ECO:0000313" key="2">
    <source>
        <dbReference type="EMBL" id="XBH19024.1"/>
    </source>
</evidence>
<keyword evidence="1" id="KW-0732">Signal</keyword>
<feature type="signal peptide" evidence="1">
    <location>
        <begin position="1"/>
        <end position="21"/>
    </location>
</feature>
<protein>
    <recommendedName>
        <fullName evidence="3">DUF4198 domain-containing protein</fullName>
    </recommendedName>
</protein>
<accession>A0AAU7DMA4</accession>
<reference evidence="2" key="1">
    <citation type="submission" date="2023-03" db="EMBL/GenBank/DDBJ databases">
        <title>Edaphobacter sp.</title>
        <authorList>
            <person name="Huber K.J."/>
            <person name="Papendorf J."/>
            <person name="Pilke C."/>
            <person name="Bunk B."/>
            <person name="Sproeer C."/>
            <person name="Pester M."/>
        </authorList>
    </citation>
    <scope>NUCLEOTIDE SEQUENCE</scope>
    <source>
        <strain evidence="2">DSM 110680</strain>
    </source>
</reference>